<evidence type="ECO:0000313" key="3">
    <source>
        <dbReference type="Proteomes" id="UP001589693"/>
    </source>
</evidence>
<organism evidence="2 3">
    <name type="scientific">Allokutzneria oryzae</name>
    <dbReference type="NCBI Taxonomy" id="1378989"/>
    <lineage>
        <taxon>Bacteria</taxon>
        <taxon>Bacillati</taxon>
        <taxon>Actinomycetota</taxon>
        <taxon>Actinomycetes</taxon>
        <taxon>Pseudonocardiales</taxon>
        <taxon>Pseudonocardiaceae</taxon>
        <taxon>Allokutzneria</taxon>
    </lineage>
</organism>
<dbReference type="InterPro" id="IPR013108">
    <property type="entry name" value="Amidohydro_3"/>
</dbReference>
<feature type="domain" description="Amidohydrolase 3" evidence="1">
    <location>
        <begin position="46"/>
        <end position="537"/>
    </location>
</feature>
<gene>
    <name evidence="2" type="ORF">ACFFQA_00295</name>
</gene>
<dbReference type="InterPro" id="IPR032466">
    <property type="entry name" value="Metal_Hydrolase"/>
</dbReference>
<dbReference type="PANTHER" id="PTHR22642">
    <property type="entry name" value="IMIDAZOLONEPROPIONASE"/>
    <property type="match status" value="1"/>
</dbReference>
<evidence type="ECO:0000313" key="2">
    <source>
        <dbReference type="EMBL" id="MFB9902363.1"/>
    </source>
</evidence>
<dbReference type="Gene3D" id="2.30.40.10">
    <property type="entry name" value="Urease, subunit C, domain 1"/>
    <property type="match status" value="1"/>
</dbReference>
<dbReference type="SUPFAM" id="SSF51338">
    <property type="entry name" value="Composite domain of metallo-dependent hydrolases"/>
    <property type="match status" value="1"/>
</dbReference>
<name>A0ABV5ZN98_9PSEU</name>
<proteinExistence type="predicted"/>
<dbReference type="EC" id="3.5.-.-" evidence="2"/>
<evidence type="ECO:0000259" key="1">
    <source>
        <dbReference type="Pfam" id="PF07969"/>
    </source>
</evidence>
<accession>A0ABV5ZN98</accession>
<dbReference type="CDD" id="cd01300">
    <property type="entry name" value="YtcJ_like"/>
    <property type="match status" value="1"/>
</dbReference>
<dbReference type="SUPFAM" id="SSF51556">
    <property type="entry name" value="Metallo-dependent hydrolases"/>
    <property type="match status" value="1"/>
</dbReference>
<dbReference type="EMBL" id="JBHLZU010000001">
    <property type="protein sequence ID" value="MFB9902363.1"/>
    <property type="molecule type" value="Genomic_DNA"/>
</dbReference>
<sequence>MLFDLVLTNAAALTMDPALPRAAEVGVIGNRIVAVSADTGELRGKRTVDLGGATLTPGFHDAHNHMAWFGLGLSEVDLSSPGIGSREQLRAAIAARAARGEGWVIGTGYDHTKIGGHPTREELDGAAPGRRVLVKHTTGHMCVVSSAVLADLGLAERAREVPGGLVVTDDSGRPTGLLQETAQSLVNELILPYPVSQLVDAIDAAGRQYLGEGITSCVEAGIGGGWIGKSPIEIAVYQAARERGLLHVRVELMIATDALHPIAGHADDGVVTGLDLGVRTGFGDDWLRVGPVKIFSDGSLIGHTAAMCQDFSDTPGVRGYLQADAGELRRRIVDAHRSGWRVATHAIGDAAIDLVLDSYAEALRDYPRADPRHRIEHFAIARPDQVLRAADLGVIAVPQGRFAHEIGDAMLAAVGPERIGWTYRQKSLLDAGMVLPGSSDRPVVLGAPLLGMQAMVTQLTSSGQPFSPGEAVSAEQALHAFTMGSAYTSHEEHKKGSITPGKLADLVVLSADPTAVAPEDIGAIQVLKTFVDGQCAYDG</sequence>
<keyword evidence="2" id="KW-0378">Hydrolase</keyword>
<protein>
    <submittedName>
        <fullName evidence="2">Amidohydrolase</fullName>
        <ecNumber evidence="2">3.5.-.-</ecNumber>
    </submittedName>
</protein>
<dbReference type="RefSeq" id="WP_377849450.1">
    <property type="nucleotide sequence ID" value="NZ_JBHLZU010000001.1"/>
</dbReference>
<dbReference type="Gene3D" id="3.10.310.70">
    <property type="match status" value="1"/>
</dbReference>
<dbReference type="InterPro" id="IPR033932">
    <property type="entry name" value="YtcJ-like"/>
</dbReference>
<dbReference type="Proteomes" id="UP001589693">
    <property type="component" value="Unassembled WGS sequence"/>
</dbReference>
<dbReference type="Pfam" id="PF07969">
    <property type="entry name" value="Amidohydro_3"/>
    <property type="match status" value="1"/>
</dbReference>
<reference evidence="2 3" key="1">
    <citation type="submission" date="2024-09" db="EMBL/GenBank/DDBJ databases">
        <authorList>
            <person name="Sun Q."/>
            <person name="Mori K."/>
        </authorList>
    </citation>
    <scope>NUCLEOTIDE SEQUENCE [LARGE SCALE GENOMIC DNA]</scope>
    <source>
        <strain evidence="2 3">TBRC 7907</strain>
    </source>
</reference>
<keyword evidence="3" id="KW-1185">Reference proteome</keyword>
<dbReference type="Gene3D" id="3.20.20.140">
    <property type="entry name" value="Metal-dependent hydrolases"/>
    <property type="match status" value="1"/>
</dbReference>
<dbReference type="InterPro" id="IPR011059">
    <property type="entry name" value="Metal-dep_hydrolase_composite"/>
</dbReference>
<dbReference type="PANTHER" id="PTHR22642:SF2">
    <property type="entry name" value="PROTEIN LONG AFTER FAR-RED 3"/>
    <property type="match status" value="1"/>
</dbReference>
<comment type="caution">
    <text evidence="2">The sequence shown here is derived from an EMBL/GenBank/DDBJ whole genome shotgun (WGS) entry which is preliminary data.</text>
</comment>
<dbReference type="GO" id="GO:0016787">
    <property type="term" value="F:hydrolase activity"/>
    <property type="evidence" value="ECO:0007669"/>
    <property type="project" value="UniProtKB-KW"/>
</dbReference>